<dbReference type="Proteomes" id="UP000602050">
    <property type="component" value="Unassembled WGS sequence"/>
</dbReference>
<comment type="caution">
    <text evidence="2">The sequence shown here is derived from an EMBL/GenBank/DDBJ whole genome shotgun (WGS) entry which is preliminary data.</text>
</comment>
<dbReference type="EMBL" id="BMEV01000098">
    <property type="protein sequence ID" value="GFZ90244.1"/>
    <property type="molecule type" value="Genomic_DNA"/>
</dbReference>
<dbReference type="Pfam" id="PF00903">
    <property type="entry name" value="Glyoxalase"/>
    <property type="match status" value="1"/>
</dbReference>
<sequence>MKTKLMHVRANVKNLERAVEWYTNVLGFKIAATWPPEKPNYAHFESEDGAIFAVMEDENYPSHGRFNFYVKDVETLWLALKDKTEVVEELFTTAYGTRKFTIKDLDGNELGFVKEDE</sequence>
<feature type="domain" description="VOC" evidence="1">
    <location>
        <begin position="4"/>
        <end position="115"/>
    </location>
</feature>
<dbReference type="AlphaFoldDB" id="A0A8J2TTR3"/>
<dbReference type="RefSeq" id="WP_188393363.1">
    <property type="nucleotide sequence ID" value="NZ_BMEV01000098.1"/>
</dbReference>
<accession>A0A8J2TTR3</accession>
<dbReference type="InterPro" id="IPR037523">
    <property type="entry name" value="VOC_core"/>
</dbReference>
<gene>
    <name evidence="2" type="ORF">GCM10010978_31690</name>
</gene>
<dbReference type="SUPFAM" id="SSF54593">
    <property type="entry name" value="Glyoxalase/Bleomycin resistance protein/Dihydroxybiphenyl dioxygenase"/>
    <property type="match status" value="1"/>
</dbReference>
<evidence type="ECO:0000259" key="1">
    <source>
        <dbReference type="PROSITE" id="PS51819"/>
    </source>
</evidence>
<name>A0A8J2TTR3_9BACI</name>
<dbReference type="CDD" id="cd06587">
    <property type="entry name" value="VOC"/>
    <property type="match status" value="1"/>
</dbReference>
<evidence type="ECO:0000313" key="3">
    <source>
        <dbReference type="Proteomes" id="UP000602050"/>
    </source>
</evidence>
<reference evidence="2" key="2">
    <citation type="submission" date="2020-09" db="EMBL/GenBank/DDBJ databases">
        <authorList>
            <person name="Sun Q."/>
            <person name="Zhou Y."/>
        </authorList>
    </citation>
    <scope>NUCLEOTIDE SEQUENCE</scope>
    <source>
        <strain evidence="2">CGMCC 1.12360</strain>
    </source>
</reference>
<keyword evidence="3" id="KW-1185">Reference proteome</keyword>
<evidence type="ECO:0000313" key="2">
    <source>
        <dbReference type="EMBL" id="GFZ90244.1"/>
    </source>
</evidence>
<dbReference type="Gene3D" id="3.10.180.10">
    <property type="entry name" value="2,3-Dihydroxybiphenyl 1,2-Dioxygenase, domain 1"/>
    <property type="match status" value="1"/>
</dbReference>
<proteinExistence type="predicted"/>
<protein>
    <recommendedName>
        <fullName evidence="1">VOC domain-containing protein</fullName>
    </recommendedName>
</protein>
<organism evidence="2 3">
    <name type="scientific">Compostibacillus humi</name>
    <dbReference type="NCBI Taxonomy" id="1245525"/>
    <lineage>
        <taxon>Bacteria</taxon>
        <taxon>Bacillati</taxon>
        <taxon>Bacillota</taxon>
        <taxon>Bacilli</taxon>
        <taxon>Bacillales</taxon>
        <taxon>Bacillaceae</taxon>
        <taxon>Compostibacillus</taxon>
    </lineage>
</organism>
<dbReference type="InterPro" id="IPR029068">
    <property type="entry name" value="Glyas_Bleomycin-R_OHBP_Dase"/>
</dbReference>
<dbReference type="PROSITE" id="PS51819">
    <property type="entry name" value="VOC"/>
    <property type="match status" value="1"/>
</dbReference>
<dbReference type="InterPro" id="IPR004360">
    <property type="entry name" value="Glyas_Fos-R_dOase_dom"/>
</dbReference>
<reference evidence="2" key="1">
    <citation type="journal article" date="2014" name="Int. J. Syst. Evol. Microbiol.">
        <title>Complete genome sequence of Corynebacterium casei LMG S-19264T (=DSM 44701T), isolated from a smear-ripened cheese.</title>
        <authorList>
            <consortium name="US DOE Joint Genome Institute (JGI-PGF)"/>
            <person name="Walter F."/>
            <person name="Albersmeier A."/>
            <person name="Kalinowski J."/>
            <person name="Ruckert C."/>
        </authorList>
    </citation>
    <scope>NUCLEOTIDE SEQUENCE</scope>
    <source>
        <strain evidence="2">CGMCC 1.12360</strain>
    </source>
</reference>